<feature type="region of interest" description="Disordered" evidence="1">
    <location>
        <begin position="512"/>
        <end position="538"/>
    </location>
</feature>
<evidence type="ECO:0000259" key="2">
    <source>
        <dbReference type="PROSITE" id="PS51194"/>
    </source>
</evidence>
<keyword evidence="3" id="KW-0378">Hydrolase</keyword>
<dbReference type="AlphaFoldDB" id="A0A7C3VHK5"/>
<protein>
    <submittedName>
        <fullName evidence="3">Helicase</fullName>
    </submittedName>
</protein>
<feature type="compositionally biased region" description="Basic and acidic residues" evidence="1">
    <location>
        <begin position="529"/>
        <end position="538"/>
    </location>
</feature>
<keyword evidence="3" id="KW-0347">Helicase</keyword>
<dbReference type="InterPro" id="IPR027417">
    <property type="entry name" value="P-loop_NTPase"/>
</dbReference>
<keyword evidence="3" id="KW-0547">Nucleotide-binding</keyword>
<dbReference type="Gene3D" id="3.40.50.300">
    <property type="entry name" value="P-loop containing nucleotide triphosphate hydrolases"/>
    <property type="match status" value="1"/>
</dbReference>
<dbReference type="SUPFAM" id="SSF52540">
    <property type="entry name" value="P-loop containing nucleoside triphosphate hydrolases"/>
    <property type="match status" value="1"/>
</dbReference>
<dbReference type="InterPro" id="IPR001650">
    <property type="entry name" value="Helicase_C-like"/>
</dbReference>
<evidence type="ECO:0000256" key="1">
    <source>
        <dbReference type="SAM" id="MobiDB-lite"/>
    </source>
</evidence>
<gene>
    <name evidence="3" type="ORF">ENR15_12595</name>
</gene>
<accession>A0A7C3VHK5</accession>
<reference evidence="3" key="1">
    <citation type="journal article" date="2020" name="mSystems">
        <title>Genome- and Community-Level Interaction Insights into Carbon Utilization and Element Cycling Functions of Hydrothermarchaeota in Hydrothermal Sediment.</title>
        <authorList>
            <person name="Zhou Z."/>
            <person name="Liu Y."/>
            <person name="Xu W."/>
            <person name="Pan J."/>
            <person name="Luo Z.H."/>
            <person name="Li M."/>
        </authorList>
    </citation>
    <scope>NUCLEOTIDE SEQUENCE [LARGE SCALE GENOMIC DNA]</scope>
    <source>
        <strain evidence="3">SpSt-374</strain>
    </source>
</reference>
<name>A0A7C3VHK5_9CYAN</name>
<dbReference type="Pfam" id="PF00271">
    <property type="entry name" value="Helicase_C"/>
    <property type="match status" value="1"/>
</dbReference>
<keyword evidence="3" id="KW-0067">ATP-binding</keyword>
<dbReference type="PROSITE" id="PS51194">
    <property type="entry name" value="HELICASE_CTER"/>
    <property type="match status" value="1"/>
</dbReference>
<evidence type="ECO:0000313" key="3">
    <source>
        <dbReference type="EMBL" id="HGG01453.1"/>
    </source>
</evidence>
<dbReference type="GO" id="GO:0004386">
    <property type="term" value="F:helicase activity"/>
    <property type="evidence" value="ECO:0007669"/>
    <property type="project" value="UniProtKB-KW"/>
</dbReference>
<feature type="domain" description="Helicase C-terminal" evidence="2">
    <location>
        <begin position="753"/>
        <end position="915"/>
    </location>
</feature>
<sequence length="1223" mass="140176">MLAENLGRLFEVGFNIGILAYIEQNQIPHHYGDMYRRDLERLKLPKMTKRLAGENAIISEEGQKNLDKWSEYFIQKGFLGGMNFFREYLDALGWQKNRLKDLDILYYQCCFTNQNSIGNLPKNESEELPQLLAQLGVSDWELVNRKYGGRKNPGEFLHADTLMLLRYRREYRILCVDLSVFSIQEAEDLQPLNNVETLRQMLGQDIGYIRSKSVFSKLRIDTGDADWDFSRDLRRYFTAFKRKDKESAKLIQAASYAHSFYGFLRERGILTEETSLVFNVVGYSDRHISTISARPEHLHLLEACADIYKKEPKDVDIKVARSQVLAQIKRNAAASFTDGKKFLQELYEKPIAAGDGITAITHTEHLSGEFCNTAGILPDELAAQLDIPPGLTLRDAHAHLITTGLNSDDECLFLTGNPGIGKTTAIANFLQAHSAEGFLLIYISPRTQVNHDLIQKFHLDSQTHQPTNENLFCLHTNANIIQDNGGLATVEYHSQRHSQNFTAKTVNFINAKQRPETPPPHPNQRRLGRINEDRIKDKGRNTEGVLSTLCQGIHAIIDGQISNQIVATVAIQSLRVSANGEDTLRHLDNIFKSAANQSKPIPAKMRAISQRIKHIFIMIDEITGDDSGVNFFTGVRKFLQTYQLEKHGFNSKIIIADASIVDKEVITQHLTDTTPEPDKIYFRPAKQAAAPLSMEQFRFKRRASRIINANSYPASSLEITYKLFVECCRYHETLFEENSNNAIKSIQSQITTDITNLLNRPDAGQVLVYIQDKRRLQEIIEKIAKQRARFKPNIDYLEIHANLSDDAKRKIHQYQQDVQVVFMTSSASRGLSFPKAKHILVEIPRFQIERNLMEAIQVIYRARGDANMDQQQKHLVFYAADRAIYYPQNPDSTEDYTEERKLSLQESILNLLNLMLILKISMMTRIVGSWRLGFGSQKEAIMIPIGGKSVAAAGNTFTGEMTNLIREMKNEHRRQPGNQTLKEVYTSLQELLSQAEFVLIDENGYNGTNSTSYLHLREQFHSQFTQACRQLDNLLAFGNAETAHITGSLLVVPIDKSLQETYAISLEQQIRKYATDAIRKKMWAISKSEEYPENLRAGLRRGATELLDLLRGDIQRTQWLEQNSQNSDQYYAIPLFSFISSDTLKEYFKSNPQEPEENEFRTLLSRYVHSLYPAYNTLPIGRQYREFPFLIFRSYSLAEMRYKIYTDKYLFNSYELNILNLIL</sequence>
<organism evidence="3">
    <name type="scientific">Planktothricoides sp. SpSt-374</name>
    <dbReference type="NCBI Taxonomy" id="2282167"/>
    <lineage>
        <taxon>Bacteria</taxon>
        <taxon>Bacillati</taxon>
        <taxon>Cyanobacteriota</taxon>
        <taxon>Cyanophyceae</taxon>
        <taxon>Oscillatoriophycideae</taxon>
        <taxon>Oscillatoriales</taxon>
        <taxon>Oscillatoriaceae</taxon>
        <taxon>Planktothricoides</taxon>
    </lineage>
</organism>
<proteinExistence type="predicted"/>
<dbReference type="EMBL" id="DSPX01000126">
    <property type="protein sequence ID" value="HGG01453.1"/>
    <property type="molecule type" value="Genomic_DNA"/>
</dbReference>
<comment type="caution">
    <text evidence="3">The sequence shown here is derived from an EMBL/GenBank/DDBJ whole genome shotgun (WGS) entry which is preliminary data.</text>
</comment>